<feature type="region of interest" description="Disordered" evidence="6">
    <location>
        <begin position="20"/>
        <end position="49"/>
    </location>
</feature>
<dbReference type="PANTHER" id="PTHR33958:SF1">
    <property type="entry name" value="CILIA- AND FLAGELLA-ASSOCIATED PROTEIN 418"/>
    <property type="match status" value="1"/>
</dbReference>
<dbReference type="GeneID" id="106169202"/>
<organism evidence="7 8">
    <name type="scientific">Lingula anatina</name>
    <name type="common">Brachiopod</name>
    <name type="synonym">Lingula unguis</name>
    <dbReference type="NCBI Taxonomy" id="7574"/>
    <lineage>
        <taxon>Eukaryota</taxon>
        <taxon>Metazoa</taxon>
        <taxon>Spiralia</taxon>
        <taxon>Lophotrochozoa</taxon>
        <taxon>Brachiopoda</taxon>
        <taxon>Linguliformea</taxon>
        <taxon>Lingulata</taxon>
        <taxon>Lingulida</taxon>
        <taxon>Linguloidea</taxon>
        <taxon>Lingulidae</taxon>
        <taxon>Lingula</taxon>
    </lineage>
</organism>
<dbReference type="RefSeq" id="XP_013404048.1">
    <property type="nucleotide sequence ID" value="XM_013548594.1"/>
</dbReference>
<dbReference type="GO" id="GO:0001917">
    <property type="term" value="C:photoreceptor inner segment"/>
    <property type="evidence" value="ECO:0007669"/>
    <property type="project" value="UniProtKB-SubCell"/>
</dbReference>
<gene>
    <name evidence="8" type="primary">LOC106169202</name>
</gene>
<keyword evidence="7" id="KW-1185">Reference proteome</keyword>
<evidence type="ECO:0000256" key="3">
    <source>
        <dbReference type="ARBA" id="ARBA00022490"/>
    </source>
</evidence>
<accession>A0A1S3J1B3</accession>
<protein>
    <recommendedName>
        <fullName evidence="5">Cilia- and flagella-associated protein 418</fullName>
    </recommendedName>
</protein>
<dbReference type="GO" id="GO:0005829">
    <property type="term" value="C:cytosol"/>
    <property type="evidence" value="ECO:0007669"/>
    <property type="project" value="TreeGrafter"/>
</dbReference>
<evidence type="ECO:0000313" key="8">
    <source>
        <dbReference type="RefSeq" id="XP_013404048.1"/>
    </source>
</evidence>
<reference evidence="8" key="1">
    <citation type="submission" date="2025-08" db="UniProtKB">
        <authorList>
            <consortium name="RefSeq"/>
        </authorList>
    </citation>
    <scope>IDENTIFICATION</scope>
    <source>
        <tissue evidence="8">Gonads</tissue>
    </source>
</reference>
<comment type="subcellular location">
    <subcellularLocation>
        <location evidence="2">Cytoplasm</location>
    </subcellularLocation>
    <subcellularLocation>
        <location evidence="1">Photoreceptor inner segment</location>
    </subcellularLocation>
</comment>
<evidence type="ECO:0000256" key="1">
    <source>
        <dbReference type="ARBA" id="ARBA00004437"/>
    </source>
</evidence>
<dbReference type="InParanoid" id="A0A1S3J1B3"/>
<evidence type="ECO:0000256" key="4">
    <source>
        <dbReference type="ARBA" id="ARBA00024819"/>
    </source>
</evidence>
<dbReference type="Pfam" id="PF14996">
    <property type="entry name" value="RMP"/>
    <property type="match status" value="1"/>
</dbReference>
<dbReference type="AlphaFoldDB" id="A0A1S3J1B3"/>
<sequence>MADDIDDLLDEVESKFIASSPRKDAKKITNVKVSKPPARPRKPGDEDLDDMISDICDVPEPLDKLETGPVERVVTSAQKRCYPVYLGNSTCAQGMASTMNKRSCDKLRCTDCDFKIVTFDNFQWAASTDYLFLRNNVPDFKKLQKQLDPKNGMRAYACQCKWRNVSEVKDVKTDQDLKWVCGRH</sequence>
<evidence type="ECO:0000256" key="6">
    <source>
        <dbReference type="SAM" id="MobiDB-lite"/>
    </source>
</evidence>
<proteinExistence type="predicted"/>
<evidence type="ECO:0000256" key="5">
    <source>
        <dbReference type="ARBA" id="ARBA00026215"/>
    </source>
</evidence>
<name>A0A1S3J1B3_LINAN</name>
<dbReference type="KEGG" id="lak:106169202"/>
<keyword evidence="3" id="KW-0963">Cytoplasm</keyword>
<dbReference type="STRING" id="7574.A0A1S3J1B3"/>
<dbReference type="PANTHER" id="PTHR33958">
    <property type="entry name" value="PROTEIN C8ORF37"/>
    <property type="match status" value="1"/>
</dbReference>
<comment type="function">
    <text evidence="4">May be involved in photoreceptor outer segment disk morphogenesis.</text>
</comment>
<dbReference type="InterPro" id="IPR029239">
    <property type="entry name" value="CFAP418"/>
</dbReference>
<dbReference type="OrthoDB" id="259905at2759"/>
<evidence type="ECO:0000256" key="2">
    <source>
        <dbReference type="ARBA" id="ARBA00004496"/>
    </source>
</evidence>
<dbReference type="Proteomes" id="UP000085678">
    <property type="component" value="Unplaced"/>
</dbReference>
<evidence type="ECO:0000313" key="7">
    <source>
        <dbReference type="Proteomes" id="UP000085678"/>
    </source>
</evidence>